<protein>
    <recommendedName>
        <fullName evidence="2">B box-type domain-containing protein</fullName>
    </recommendedName>
</protein>
<organism evidence="1">
    <name type="scientific">marine sediment metagenome</name>
    <dbReference type="NCBI Taxonomy" id="412755"/>
    <lineage>
        <taxon>unclassified sequences</taxon>
        <taxon>metagenomes</taxon>
        <taxon>ecological metagenomes</taxon>
    </lineage>
</organism>
<name>X1I7Y0_9ZZZZ</name>
<reference evidence="1" key="1">
    <citation type="journal article" date="2014" name="Front. Microbiol.">
        <title>High frequency of phylogenetically diverse reductive dehalogenase-homologous genes in deep subseafloor sedimentary metagenomes.</title>
        <authorList>
            <person name="Kawai M."/>
            <person name="Futagami T."/>
            <person name="Toyoda A."/>
            <person name="Takaki Y."/>
            <person name="Nishi S."/>
            <person name="Hori S."/>
            <person name="Arai W."/>
            <person name="Tsubouchi T."/>
            <person name="Morono Y."/>
            <person name="Uchiyama I."/>
            <person name="Ito T."/>
            <person name="Fujiyama A."/>
            <person name="Inagaki F."/>
            <person name="Takami H."/>
        </authorList>
    </citation>
    <scope>NUCLEOTIDE SEQUENCE</scope>
    <source>
        <strain evidence="1">Expedition CK06-06</strain>
    </source>
</reference>
<gene>
    <name evidence="1" type="ORF">S03H2_38112</name>
</gene>
<proteinExistence type="predicted"/>
<dbReference type="EMBL" id="BARU01023484">
    <property type="protein sequence ID" value="GAH53683.1"/>
    <property type="molecule type" value="Genomic_DNA"/>
</dbReference>
<comment type="caution">
    <text evidence="1">The sequence shown here is derived from an EMBL/GenBank/DDBJ whole genome shotgun (WGS) entry which is preliminary data.</text>
</comment>
<evidence type="ECO:0008006" key="2">
    <source>
        <dbReference type="Google" id="ProtNLM"/>
    </source>
</evidence>
<dbReference type="AlphaFoldDB" id="X1I7Y0"/>
<accession>X1I7Y0</accession>
<evidence type="ECO:0000313" key="1">
    <source>
        <dbReference type="EMBL" id="GAH53683.1"/>
    </source>
</evidence>
<sequence>MSKGYKIRENGYICYFCSRDVDNDRYCYGCRHYVCVECDETQPIGLHQIKDHKRKEVEL</sequence>